<proteinExistence type="predicted"/>
<dbReference type="Gene3D" id="1.10.238.10">
    <property type="entry name" value="EF-hand"/>
    <property type="match status" value="1"/>
</dbReference>
<dbReference type="PANTHER" id="PTHR22656:SF1">
    <property type="entry name" value="EF-HAND CALCIUM-BINDING DOMAIN-CONTAINING PROTEIN 13"/>
    <property type="match status" value="1"/>
</dbReference>
<keyword evidence="2" id="KW-0106">Calcium</keyword>
<evidence type="ECO:0000256" key="2">
    <source>
        <dbReference type="ARBA" id="ARBA00022837"/>
    </source>
</evidence>
<evidence type="ECO:0000256" key="1">
    <source>
        <dbReference type="ARBA" id="ARBA00022737"/>
    </source>
</evidence>
<gene>
    <name evidence="4" type="primary">Efcab13</name>
</gene>
<reference evidence="4" key="1">
    <citation type="submission" date="2025-08" db="UniProtKB">
        <authorList>
            <consortium name="RefSeq"/>
        </authorList>
    </citation>
    <scope>IDENTIFICATION</scope>
</reference>
<name>A0ABM1TTB6_MICOH</name>
<keyword evidence="3" id="KW-1185">Reference proteome</keyword>
<evidence type="ECO:0000313" key="3">
    <source>
        <dbReference type="Proteomes" id="UP000694915"/>
    </source>
</evidence>
<organism evidence="3 4">
    <name type="scientific">Microtus ochrogaster</name>
    <name type="common">Prairie vole</name>
    <dbReference type="NCBI Taxonomy" id="79684"/>
    <lineage>
        <taxon>Eukaryota</taxon>
        <taxon>Metazoa</taxon>
        <taxon>Chordata</taxon>
        <taxon>Craniata</taxon>
        <taxon>Vertebrata</taxon>
        <taxon>Euteleostomi</taxon>
        <taxon>Mammalia</taxon>
        <taxon>Eutheria</taxon>
        <taxon>Euarchontoglires</taxon>
        <taxon>Glires</taxon>
        <taxon>Rodentia</taxon>
        <taxon>Myomorpha</taxon>
        <taxon>Muroidea</taxon>
        <taxon>Cricetidae</taxon>
        <taxon>Arvicolinae</taxon>
        <taxon>Microtus</taxon>
    </lineage>
</organism>
<accession>A0ABM1TTB6</accession>
<protein>
    <submittedName>
        <fullName evidence="4">EF-hand calcium-binding domain-containing protein 13</fullName>
    </submittedName>
</protein>
<dbReference type="SUPFAM" id="SSF47473">
    <property type="entry name" value="EF-hand"/>
    <property type="match status" value="2"/>
</dbReference>
<dbReference type="PANTHER" id="PTHR22656">
    <property type="entry name" value="EF-HAND CALCIUM-BINDING DOMAIN-CONTAINING PROTEIN 13"/>
    <property type="match status" value="1"/>
</dbReference>
<dbReference type="GeneID" id="113455475"/>
<keyword evidence="1" id="KW-0677">Repeat</keyword>
<dbReference type="InterPro" id="IPR011992">
    <property type="entry name" value="EF-hand-dom_pair"/>
</dbReference>
<sequence>MITGSKVNVNGVDNILKNIGIEFTPKERWKLLKTLPVTSAGTVYRNRLLDGVKTFHRGKGCINKLETIMENLNYNVGEKDMKGLRSFLISDGTGRFSLSSLMNAANLFSGGKIEVEDIQPYLESLGIELTDNESQMIKSIVPVDDDNMVYQNVLMDVLRTHRSGKVSLDKIDDALEQLGYPLEEEEIEELSKHLPVNQERTVRMDLLLEEVGMVLVPKPKSSLDQKEVTFLPPS</sequence>
<evidence type="ECO:0000313" key="4">
    <source>
        <dbReference type="RefSeq" id="XP_026632978.1"/>
    </source>
</evidence>
<dbReference type="RefSeq" id="XP_026632978.1">
    <property type="nucleotide sequence ID" value="XM_026777177.1"/>
</dbReference>
<dbReference type="Proteomes" id="UP000694915">
    <property type="component" value="Unplaced"/>
</dbReference>